<dbReference type="Gene3D" id="3.40.47.10">
    <property type="match status" value="2"/>
</dbReference>
<name>A0A1H7JIE5_STRJI</name>
<gene>
    <name evidence="4" type="ORF">SAMN05414137_103303</name>
</gene>
<dbReference type="InterPro" id="IPR016039">
    <property type="entry name" value="Thiolase-like"/>
</dbReference>
<accession>A0A1H7JIE5</accession>
<dbReference type="InterPro" id="IPR013747">
    <property type="entry name" value="ACP_syn_III_C"/>
</dbReference>
<protein>
    <submittedName>
        <fullName evidence="4">3-oxoacyl-[acyl-carrier-protein] synthase-3</fullName>
    </submittedName>
</protein>
<dbReference type="GO" id="GO:0044550">
    <property type="term" value="P:secondary metabolite biosynthetic process"/>
    <property type="evidence" value="ECO:0007669"/>
    <property type="project" value="TreeGrafter"/>
</dbReference>
<keyword evidence="5" id="KW-1185">Reference proteome</keyword>
<keyword evidence="2" id="KW-0012">Acyltransferase</keyword>
<dbReference type="AlphaFoldDB" id="A0A1H7JIE5"/>
<dbReference type="RefSeq" id="WP_042454617.1">
    <property type="nucleotide sequence ID" value="NZ_BBPN01000034.1"/>
</dbReference>
<dbReference type="Pfam" id="PF08541">
    <property type="entry name" value="ACP_syn_III_C"/>
    <property type="match status" value="1"/>
</dbReference>
<proteinExistence type="predicted"/>
<evidence type="ECO:0000313" key="5">
    <source>
        <dbReference type="Proteomes" id="UP000183015"/>
    </source>
</evidence>
<dbReference type="GO" id="GO:0016747">
    <property type="term" value="F:acyltransferase activity, transferring groups other than amino-acyl groups"/>
    <property type="evidence" value="ECO:0007669"/>
    <property type="project" value="UniProtKB-ARBA"/>
</dbReference>
<dbReference type="PANTHER" id="PTHR34069">
    <property type="entry name" value="3-OXOACYL-[ACYL-CARRIER-PROTEIN] SYNTHASE 3"/>
    <property type="match status" value="1"/>
</dbReference>
<dbReference type="STRING" id="235985.SAMN05414137_103303"/>
<keyword evidence="1" id="KW-0808">Transferase</keyword>
<dbReference type="SUPFAM" id="SSF53901">
    <property type="entry name" value="Thiolase-like"/>
    <property type="match status" value="1"/>
</dbReference>
<dbReference type="PANTHER" id="PTHR34069:SF2">
    <property type="entry name" value="BETA-KETOACYL-[ACYL-CARRIER-PROTEIN] SYNTHASE III"/>
    <property type="match status" value="1"/>
</dbReference>
<dbReference type="Proteomes" id="UP000183015">
    <property type="component" value="Unassembled WGS sequence"/>
</dbReference>
<dbReference type="EMBL" id="FOAZ01000003">
    <property type="protein sequence ID" value="SEK74194.1"/>
    <property type="molecule type" value="Genomic_DNA"/>
</dbReference>
<evidence type="ECO:0000256" key="1">
    <source>
        <dbReference type="ARBA" id="ARBA00022679"/>
    </source>
</evidence>
<dbReference type="eggNOG" id="COG0332">
    <property type="taxonomic scope" value="Bacteria"/>
</dbReference>
<evidence type="ECO:0000313" key="4">
    <source>
        <dbReference type="EMBL" id="SEK74194.1"/>
    </source>
</evidence>
<reference evidence="5" key="1">
    <citation type="submission" date="2016-10" db="EMBL/GenBank/DDBJ databases">
        <authorList>
            <person name="Varghese N."/>
        </authorList>
    </citation>
    <scope>NUCLEOTIDE SEQUENCE [LARGE SCALE GENOMIC DNA]</scope>
    <source>
        <strain evidence="5">DSM 45096 / BCRC 16803 / CGMCC 4.1857 / CIP 109030 / JCM 12277 / KCTC 19219 / NBRC 100920 / 33214</strain>
    </source>
</reference>
<sequence>MTALTEVARWIPELPVEIAELAPELGIPPQDVRIFRRYLDLHRVRLAPDKDLRGLMVAAARSLSGLRGNEHRVRYVLAGRTLAMAGPAVDNALHEACAELGLTGAVAMTVHQQACASGLLAVDLAGRLLAADGDPDAFALVLTGEKANIPGSRMIAGTTVMGEAAAACLVRAGGGRDELLGYAAHTYGEYHQVVPSEERAERFGESYVPMLVAAMTDAVERAGLDFADLDLVLPHNVNRYSWTRVCRTIGLPIDRVFLDNVPELGHAFCADSFVNHADAVRLGRLAPGDHYLMAGVGLGATFAAMVFRH</sequence>
<evidence type="ECO:0000256" key="2">
    <source>
        <dbReference type="ARBA" id="ARBA00023315"/>
    </source>
</evidence>
<organism evidence="4 5">
    <name type="scientific">Streptacidiphilus jiangxiensis</name>
    <dbReference type="NCBI Taxonomy" id="235985"/>
    <lineage>
        <taxon>Bacteria</taxon>
        <taxon>Bacillati</taxon>
        <taxon>Actinomycetota</taxon>
        <taxon>Actinomycetes</taxon>
        <taxon>Kitasatosporales</taxon>
        <taxon>Streptomycetaceae</taxon>
        <taxon>Streptacidiphilus</taxon>
    </lineage>
</organism>
<evidence type="ECO:0000259" key="3">
    <source>
        <dbReference type="Pfam" id="PF08541"/>
    </source>
</evidence>
<dbReference type="OrthoDB" id="2636646at2"/>
<feature type="domain" description="Beta-ketoacyl-[acyl-carrier-protein] synthase III C-terminal" evidence="3">
    <location>
        <begin position="220"/>
        <end position="308"/>
    </location>
</feature>